<organism evidence="1">
    <name type="scientific">Utricularia reniformis</name>
    <dbReference type="NCBI Taxonomy" id="192314"/>
    <lineage>
        <taxon>Eukaryota</taxon>
        <taxon>Viridiplantae</taxon>
        <taxon>Streptophyta</taxon>
        <taxon>Embryophyta</taxon>
        <taxon>Tracheophyta</taxon>
        <taxon>Spermatophyta</taxon>
        <taxon>Magnoliopsida</taxon>
        <taxon>eudicotyledons</taxon>
        <taxon>Gunneridae</taxon>
        <taxon>Pentapetalae</taxon>
        <taxon>asterids</taxon>
        <taxon>lamiids</taxon>
        <taxon>Lamiales</taxon>
        <taxon>Lentibulariaceae</taxon>
        <taxon>Utricularia</taxon>
    </lineage>
</organism>
<reference evidence="1" key="1">
    <citation type="submission" date="2017-03" db="EMBL/GenBank/DDBJ databases">
        <title>The mitochondrial genome of the carnivorous plant Utricularia reniformis (Lentibulariaceae): structure, comparative analysis and evolutionary landmarks.</title>
        <authorList>
            <person name="Silva S.R."/>
            <person name="Alvarenga D.O."/>
            <person name="Michael T.P."/>
            <person name="Miranda V.F.O."/>
            <person name="Varani A.M."/>
        </authorList>
    </citation>
    <scope>NUCLEOTIDE SEQUENCE</scope>
</reference>
<dbReference type="AlphaFoldDB" id="A0A1Y0AZK1"/>
<protein>
    <submittedName>
        <fullName evidence="1">Uncharacterized protein</fullName>
    </submittedName>
</protein>
<proteinExistence type="predicted"/>
<evidence type="ECO:0000313" key="1">
    <source>
        <dbReference type="EMBL" id="ART30570.1"/>
    </source>
</evidence>
<geneLocation type="mitochondrion" evidence="1"/>
<keyword evidence="1" id="KW-0496">Mitochondrion</keyword>
<sequence length="37" mass="4461">MRRVVAVGMKQNIGMDYLVWFTQGMRLENLLWTYRIA</sequence>
<dbReference type="EMBL" id="KY774314">
    <property type="protein sequence ID" value="ART30570.1"/>
    <property type="molecule type" value="Genomic_DNA"/>
</dbReference>
<accession>A0A1Y0AZK1</accession>
<name>A0A1Y0AZK1_9LAMI</name>
<gene>
    <name evidence="1" type="ORF">AEK19_MT0294</name>
</gene>